<dbReference type="STRING" id="52694.ACWI_04930"/>
<evidence type="ECO:0000313" key="1">
    <source>
        <dbReference type="EMBL" id="OFV72019.1"/>
    </source>
</evidence>
<dbReference type="InterPro" id="IPR016877">
    <property type="entry name" value="UCP028235"/>
</dbReference>
<dbReference type="SUPFAM" id="SSF64182">
    <property type="entry name" value="DHH phosphoesterases"/>
    <property type="match status" value="1"/>
</dbReference>
<dbReference type="EMBL" id="LKEU01000013">
    <property type="protein sequence ID" value="OFV72019.1"/>
    <property type="molecule type" value="Genomic_DNA"/>
</dbReference>
<dbReference type="InterPro" id="IPR038763">
    <property type="entry name" value="DHH_sf"/>
</dbReference>
<evidence type="ECO:0008006" key="3">
    <source>
        <dbReference type="Google" id="ProtNLM"/>
    </source>
</evidence>
<protein>
    <recommendedName>
        <fullName evidence="3">Exopolyphosphatase</fullName>
    </recommendedName>
</protein>
<reference evidence="1 2" key="1">
    <citation type="submission" date="2015-09" db="EMBL/GenBank/DDBJ databases">
        <title>Genome sequence of Acetobacterium wieringae DSM 1911.</title>
        <authorList>
            <person name="Poehlein A."/>
            <person name="Bengelsdorf F.R."/>
            <person name="Schiel-Bengelsdorf B."/>
            <person name="Duerre P."/>
            <person name="Daniel R."/>
        </authorList>
    </citation>
    <scope>NUCLEOTIDE SEQUENCE [LARGE SCALE GENOMIC DNA]</scope>
    <source>
        <strain evidence="1 2">DSM 1911</strain>
    </source>
</reference>
<gene>
    <name evidence="1" type="ORF">ACWI_04930</name>
</gene>
<dbReference type="PIRSF" id="PIRSF028235">
    <property type="entry name" value="UCP028235"/>
    <property type="match status" value="1"/>
</dbReference>
<accession>A0A1F2PKT0</accession>
<comment type="caution">
    <text evidence="1">The sequence shown here is derived from an EMBL/GenBank/DDBJ whole genome shotgun (WGS) entry which is preliminary data.</text>
</comment>
<dbReference type="Proteomes" id="UP000176244">
    <property type="component" value="Unassembled WGS sequence"/>
</dbReference>
<organism evidence="1 2">
    <name type="scientific">Acetobacterium wieringae</name>
    <dbReference type="NCBI Taxonomy" id="52694"/>
    <lineage>
        <taxon>Bacteria</taxon>
        <taxon>Bacillati</taxon>
        <taxon>Bacillota</taxon>
        <taxon>Clostridia</taxon>
        <taxon>Eubacteriales</taxon>
        <taxon>Eubacteriaceae</taxon>
        <taxon>Acetobacterium</taxon>
    </lineage>
</organism>
<sequence>MRLVTRSDFDGLICGMLLKEAGIINDWIFVHPKDLQDGLFSPTENDVLANVPYVPGCGMWFDHHSSEQDRMGWHPGVAGESRLAPSAARIIYEYYGGAEKFPHYGDMIVSVDKVDSGNLTRDEILNPTGWILLGFISDPRTGLGRFRDFRISNYQLMEELINLFRNLSIEEILQLPDVKERVELYNDQSRLFTEMVTAHTRIEANVIVTDLRDVKTIYTGNRFMIYSLFPDQNVSLWIVDGKQKQNVSIACGYSILNRSCTADIGKLMLKYGGGGHHMVGTCQVPYADADATITAIVDVLKGA</sequence>
<dbReference type="AlphaFoldDB" id="A0A1F2PKT0"/>
<evidence type="ECO:0000313" key="2">
    <source>
        <dbReference type="Proteomes" id="UP000176244"/>
    </source>
</evidence>
<dbReference type="RefSeq" id="WP_070369859.1">
    <property type="nucleotide sequence ID" value="NZ_LKEU01000013.1"/>
</dbReference>
<name>A0A1F2PKT0_9FIRM</name>
<proteinExistence type="predicted"/>